<dbReference type="RefSeq" id="WP_202244028.1">
    <property type="nucleotide sequence ID" value="NZ_JAESIY010000004.1"/>
</dbReference>
<dbReference type="GO" id="GO:0005737">
    <property type="term" value="C:cytoplasm"/>
    <property type="evidence" value="ECO:0007669"/>
    <property type="project" value="TreeGrafter"/>
</dbReference>
<dbReference type="AlphaFoldDB" id="A0A937F944"/>
<dbReference type="PANTHER" id="PTHR48079:SF6">
    <property type="entry name" value="NAD(P)-BINDING DOMAIN-CONTAINING PROTEIN-RELATED"/>
    <property type="match status" value="1"/>
</dbReference>
<dbReference type="InterPro" id="IPR051783">
    <property type="entry name" value="NAD(P)-dependent_oxidoreduct"/>
</dbReference>
<organism evidence="2 3">
    <name type="scientific">Fulvivirga sediminis</name>
    <dbReference type="NCBI Taxonomy" id="2803949"/>
    <lineage>
        <taxon>Bacteria</taxon>
        <taxon>Pseudomonadati</taxon>
        <taxon>Bacteroidota</taxon>
        <taxon>Cytophagia</taxon>
        <taxon>Cytophagales</taxon>
        <taxon>Fulvivirgaceae</taxon>
        <taxon>Fulvivirga</taxon>
    </lineage>
</organism>
<reference evidence="2" key="1">
    <citation type="submission" date="2021-01" db="EMBL/GenBank/DDBJ databases">
        <title>Fulvivirga kasyanovii gen. nov., sp nov., a novel member of the phylum Bacteroidetes isolated from seawater in a mussel farm.</title>
        <authorList>
            <person name="Zhao L.-H."/>
            <person name="Wang Z.-J."/>
        </authorList>
    </citation>
    <scope>NUCLEOTIDE SEQUENCE</scope>
    <source>
        <strain evidence="2">2943</strain>
    </source>
</reference>
<dbReference type="SUPFAM" id="SSF51735">
    <property type="entry name" value="NAD(P)-binding Rossmann-fold domains"/>
    <property type="match status" value="1"/>
</dbReference>
<proteinExistence type="predicted"/>
<dbReference type="EMBL" id="JAESIY010000004">
    <property type="protein sequence ID" value="MBL3656238.1"/>
    <property type="molecule type" value="Genomic_DNA"/>
</dbReference>
<dbReference type="Pfam" id="PF01370">
    <property type="entry name" value="Epimerase"/>
    <property type="match status" value="1"/>
</dbReference>
<dbReference type="Proteomes" id="UP000659388">
    <property type="component" value="Unassembled WGS sequence"/>
</dbReference>
<evidence type="ECO:0000313" key="2">
    <source>
        <dbReference type="EMBL" id="MBL3656238.1"/>
    </source>
</evidence>
<name>A0A937F944_9BACT</name>
<dbReference type="InterPro" id="IPR001509">
    <property type="entry name" value="Epimerase_deHydtase"/>
</dbReference>
<accession>A0A937F944</accession>
<gene>
    <name evidence="2" type="ORF">JL102_08860</name>
</gene>
<dbReference type="Gene3D" id="3.40.50.720">
    <property type="entry name" value="NAD(P)-binding Rossmann-like Domain"/>
    <property type="match status" value="1"/>
</dbReference>
<dbReference type="GO" id="GO:0004029">
    <property type="term" value="F:aldehyde dehydrogenase (NAD+) activity"/>
    <property type="evidence" value="ECO:0007669"/>
    <property type="project" value="TreeGrafter"/>
</dbReference>
<protein>
    <submittedName>
        <fullName evidence="2">NAD-dependent epimerase/dehydratase family protein</fullName>
    </submittedName>
</protein>
<evidence type="ECO:0000259" key="1">
    <source>
        <dbReference type="Pfam" id="PF01370"/>
    </source>
</evidence>
<keyword evidence="3" id="KW-1185">Reference proteome</keyword>
<dbReference type="InterPro" id="IPR036291">
    <property type="entry name" value="NAD(P)-bd_dom_sf"/>
</dbReference>
<dbReference type="PANTHER" id="PTHR48079">
    <property type="entry name" value="PROTEIN YEEZ"/>
    <property type="match status" value="1"/>
</dbReference>
<feature type="domain" description="NAD-dependent epimerase/dehydratase" evidence="1">
    <location>
        <begin position="2"/>
        <end position="218"/>
    </location>
</feature>
<sequence>MILVTGANGLVGSYVCRMLLQRKLPFIGLVRKTSDLSLLSDIKDSIQLEHGDLRNPQELEPIIEKVNIIIHCAAIVSYSPKEKDKIYRVNVEGTENLVNLSLSANIEYFIHLSSVAAIGRSKPSGTIDESEKWDNGAWSTRYAETKYQAELEVWRGMAEGLNAVILNPSLILGPGDWEKSSAKLIKYVWDEKPFYTEGTLNYVDLRDVVNIIIKMLDTRLSGSRYILNGGALSYKDFFELTAEKMNKKAPNIKAGKWMTMTALILQKIKSLFSSKEPVITKETARLSKNKIYFDNSKIKSELNYTFVPLSDTIDWICEFYLKKNTN</sequence>
<comment type="caution">
    <text evidence="2">The sequence shown here is derived from an EMBL/GenBank/DDBJ whole genome shotgun (WGS) entry which is preliminary data.</text>
</comment>
<evidence type="ECO:0000313" key="3">
    <source>
        <dbReference type="Proteomes" id="UP000659388"/>
    </source>
</evidence>